<dbReference type="InterPro" id="IPR011114">
    <property type="entry name" value="RuvA_C"/>
</dbReference>
<keyword evidence="7" id="KW-0175">Coiled coil</keyword>
<comment type="caution">
    <text evidence="6">Lacks conserved residue(s) required for the propagation of feature annotation.</text>
</comment>
<dbReference type="InterPro" id="IPR000085">
    <property type="entry name" value="RuvA"/>
</dbReference>
<proteinExistence type="inferred from homology"/>
<comment type="similarity">
    <text evidence="6">Belongs to the RuvA family.</text>
</comment>
<dbReference type="Pfam" id="PF01330">
    <property type="entry name" value="RuvA_N"/>
    <property type="match status" value="1"/>
</dbReference>
<evidence type="ECO:0000256" key="4">
    <source>
        <dbReference type="ARBA" id="ARBA00023172"/>
    </source>
</evidence>
<accession>U4TC61</accession>
<protein>
    <recommendedName>
        <fullName evidence="6">Holliday junction branch migration complex subunit RuvA</fullName>
    </recommendedName>
</protein>
<dbReference type="GO" id="GO:0006310">
    <property type="term" value="P:DNA recombination"/>
    <property type="evidence" value="ECO:0007669"/>
    <property type="project" value="UniProtKB-UniRule"/>
</dbReference>
<evidence type="ECO:0000256" key="6">
    <source>
        <dbReference type="HAMAP-Rule" id="MF_00031"/>
    </source>
</evidence>
<keyword evidence="5 6" id="KW-0234">DNA repair</keyword>
<dbReference type="PATRIC" id="fig|1354303.4.peg.995"/>
<dbReference type="Pfam" id="PF07499">
    <property type="entry name" value="RuvA_C"/>
    <property type="match status" value="1"/>
</dbReference>
<sequence length="207" mass="22795">MIGLITGQVQYLMVPTACIMTASGVGYDVELPLPSFCQLHLNEQASIWTHFQVREDAQLLYGFIDRKERDVFRQLIKINGVGAKMALAMLSAMSAAELKMHVEQESETALTRIPGIGKKTAQRLLIELKDKLKNIEVDNTSLELTHQSVAVSDEGNIIAEVEGALISLGYKEKEAQQAIKAAKSNGDVFADTQGLLKATLQQFQSFK</sequence>
<dbReference type="EMBL" id="AUSW01000015">
    <property type="protein sequence ID" value="ERL56329.1"/>
    <property type="molecule type" value="Genomic_DNA"/>
</dbReference>
<keyword evidence="9" id="KW-0347">Helicase</keyword>
<dbReference type="OrthoDB" id="5293449at2"/>
<evidence type="ECO:0000256" key="1">
    <source>
        <dbReference type="ARBA" id="ARBA00022490"/>
    </source>
</evidence>
<gene>
    <name evidence="6" type="primary">ruvA</name>
    <name evidence="9" type="ORF">M917_1007</name>
</gene>
<dbReference type="CDD" id="cd14332">
    <property type="entry name" value="UBA_RuvA_C"/>
    <property type="match status" value="1"/>
</dbReference>
<feature type="domain" description="Helix-hairpin-helix DNA-binding motif class 1" evidence="8">
    <location>
        <begin position="73"/>
        <end position="92"/>
    </location>
</feature>
<keyword evidence="9" id="KW-0067">ATP-binding</keyword>
<keyword evidence="1 6" id="KW-0963">Cytoplasm</keyword>
<dbReference type="eggNOG" id="COG0632">
    <property type="taxonomic scope" value="Bacteria"/>
</dbReference>
<dbReference type="InterPro" id="IPR003583">
    <property type="entry name" value="Hlx-hairpin-Hlx_DNA-bd_motif"/>
</dbReference>
<dbReference type="SUPFAM" id="SSF47781">
    <property type="entry name" value="RuvA domain 2-like"/>
    <property type="match status" value="1"/>
</dbReference>
<dbReference type="GO" id="GO:0009378">
    <property type="term" value="F:four-way junction helicase activity"/>
    <property type="evidence" value="ECO:0007669"/>
    <property type="project" value="InterPro"/>
</dbReference>
<dbReference type="RefSeq" id="WP_021813660.1">
    <property type="nucleotide sequence ID" value="NZ_AUSW01000015.1"/>
</dbReference>
<keyword evidence="4 6" id="KW-0233">DNA recombination</keyword>
<dbReference type="SUPFAM" id="SSF50249">
    <property type="entry name" value="Nucleic acid-binding proteins"/>
    <property type="match status" value="1"/>
</dbReference>
<comment type="function">
    <text evidence="6">The RuvA-RuvB-RuvC complex processes Holliday junction (HJ) DNA during genetic recombination and DNA repair, while the RuvA-RuvB complex plays an important role in the rescue of blocked DNA replication forks via replication fork reversal (RFR). RuvA specifically binds to HJ cruciform DNA, conferring on it an open structure. The RuvB hexamer acts as an ATP-dependent pump, pulling dsDNA into and through the RuvAB complex. HJ branch migration allows RuvC to scan DNA until it finds its consensus sequence, where it cleaves and resolves the cruciform DNA.</text>
</comment>
<dbReference type="GO" id="GO:0048476">
    <property type="term" value="C:Holliday junction resolvase complex"/>
    <property type="evidence" value="ECO:0007669"/>
    <property type="project" value="UniProtKB-UniRule"/>
</dbReference>
<dbReference type="GO" id="GO:0005737">
    <property type="term" value="C:cytoplasm"/>
    <property type="evidence" value="ECO:0007669"/>
    <property type="project" value="UniProtKB-SubCell"/>
</dbReference>
<dbReference type="GO" id="GO:0009379">
    <property type="term" value="C:Holliday junction helicase complex"/>
    <property type="evidence" value="ECO:0007669"/>
    <property type="project" value="InterPro"/>
</dbReference>
<dbReference type="NCBIfam" id="TIGR00084">
    <property type="entry name" value="ruvA"/>
    <property type="match status" value="1"/>
</dbReference>
<dbReference type="STRING" id="1354303.M917_1007"/>
<comment type="domain">
    <text evidence="6">Has three domains with a flexible linker between the domains II and III and assumes an 'L' shape. Domain III is highly mobile and contacts RuvB.</text>
</comment>
<keyword evidence="9" id="KW-0547">Nucleotide-binding</keyword>
<keyword evidence="10" id="KW-1185">Reference proteome</keyword>
<dbReference type="InterPro" id="IPR036267">
    <property type="entry name" value="RuvA_C_sf"/>
</dbReference>
<keyword evidence="9" id="KW-0378">Hydrolase</keyword>
<dbReference type="HAMAP" id="MF_00031">
    <property type="entry name" value="DNA_HJ_migration_RuvA"/>
    <property type="match status" value="1"/>
</dbReference>
<dbReference type="Proteomes" id="UP000016761">
    <property type="component" value="Unassembled WGS sequence"/>
</dbReference>
<keyword evidence="3 6" id="KW-0238">DNA-binding</keyword>
<comment type="subunit">
    <text evidence="6">Homotetramer. Forms an RuvA(8)-RuvB(12)-Holliday junction (HJ) complex. HJ DNA is sandwiched between 2 RuvA tetramers; dsDNA enters through RuvA and exits via RuvB. An RuvB hexamer assembles on each DNA strand where it exits the tetramer. Each RuvB hexamer is contacted by two RuvA subunits (via domain III) on 2 adjacent RuvB subunits; this complex drives branch migration. In the full resolvosome a probable DNA-RuvA(4)-RuvB(12)-RuvC(2) complex forms which resolves the HJ.</text>
</comment>
<dbReference type="AlphaFoldDB" id="U4TC61"/>
<feature type="coiled-coil region" evidence="7">
    <location>
        <begin position="118"/>
        <end position="145"/>
    </location>
</feature>
<feature type="region of interest" description="Domain I" evidence="6">
    <location>
        <begin position="1"/>
        <end position="64"/>
    </location>
</feature>
<evidence type="ECO:0000256" key="5">
    <source>
        <dbReference type="ARBA" id="ARBA00023204"/>
    </source>
</evidence>
<feature type="domain" description="Helix-hairpin-helix DNA-binding motif class 1" evidence="8">
    <location>
        <begin position="108"/>
        <end position="127"/>
    </location>
</feature>
<comment type="subcellular location">
    <subcellularLocation>
        <location evidence="6">Cytoplasm</location>
    </subcellularLocation>
</comment>
<dbReference type="Gene3D" id="1.10.8.10">
    <property type="entry name" value="DNA helicase RuvA subunit, C-terminal domain"/>
    <property type="match status" value="1"/>
</dbReference>
<dbReference type="InterPro" id="IPR010994">
    <property type="entry name" value="RuvA_2-like"/>
</dbReference>
<evidence type="ECO:0000256" key="2">
    <source>
        <dbReference type="ARBA" id="ARBA00022763"/>
    </source>
</evidence>
<organism evidence="9 10">
    <name type="scientific">Psychrobacter aquaticus CMS 56</name>
    <dbReference type="NCBI Taxonomy" id="1354303"/>
    <lineage>
        <taxon>Bacteria</taxon>
        <taxon>Pseudomonadati</taxon>
        <taxon>Pseudomonadota</taxon>
        <taxon>Gammaproteobacteria</taxon>
        <taxon>Moraxellales</taxon>
        <taxon>Moraxellaceae</taxon>
        <taxon>Psychrobacter</taxon>
    </lineage>
</organism>
<evidence type="ECO:0000259" key="8">
    <source>
        <dbReference type="SMART" id="SM00278"/>
    </source>
</evidence>
<dbReference type="Gene3D" id="2.40.50.140">
    <property type="entry name" value="Nucleic acid-binding proteins"/>
    <property type="match status" value="1"/>
</dbReference>
<dbReference type="InterPro" id="IPR012340">
    <property type="entry name" value="NA-bd_OB-fold"/>
</dbReference>
<name>U4TC61_9GAMM</name>
<evidence type="ECO:0000256" key="3">
    <source>
        <dbReference type="ARBA" id="ARBA00023125"/>
    </source>
</evidence>
<evidence type="ECO:0000313" key="10">
    <source>
        <dbReference type="Proteomes" id="UP000016761"/>
    </source>
</evidence>
<dbReference type="SMART" id="SM00278">
    <property type="entry name" value="HhH1"/>
    <property type="match status" value="2"/>
</dbReference>
<comment type="caution">
    <text evidence="9">The sequence shown here is derived from an EMBL/GenBank/DDBJ whole genome shotgun (WGS) entry which is preliminary data.</text>
</comment>
<dbReference type="GO" id="GO:0005524">
    <property type="term" value="F:ATP binding"/>
    <property type="evidence" value="ECO:0007669"/>
    <property type="project" value="InterPro"/>
</dbReference>
<reference evidence="9 10" key="1">
    <citation type="journal article" date="2013" name="Genome Announc.">
        <title>Draft Genome Sequence of Psychrobacter aquaticus Strain CMS 56T, Isolated from a Cyanobacterial Mat Sample Collected from Water Bodies in the McMurdo Dry Valley Region of Antarctica.</title>
        <authorList>
            <person name="Reddy G.S."/>
            <person name="Ara S."/>
            <person name="Singh A."/>
            <person name="Kumar Pinnaka A."/>
            <person name="Shivaji S."/>
        </authorList>
    </citation>
    <scope>NUCLEOTIDE SEQUENCE [LARGE SCALE GENOMIC DNA]</scope>
    <source>
        <strain evidence="9 10">CMS 56</strain>
    </source>
</reference>
<dbReference type="SUPFAM" id="SSF46929">
    <property type="entry name" value="DNA helicase RuvA subunit, C-terminal domain"/>
    <property type="match status" value="1"/>
</dbReference>
<keyword evidence="2 6" id="KW-0227">DNA damage</keyword>
<dbReference type="InterPro" id="IPR013849">
    <property type="entry name" value="DNA_helicase_Holl-junc_RuvA_I"/>
</dbReference>
<evidence type="ECO:0000256" key="7">
    <source>
        <dbReference type="SAM" id="Coils"/>
    </source>
</evidence>
<evidence type="ECO:0000313" key="9">
    <source>
        <dbReference type="EMBL" id="ERL56329.1"/>
    </source>
</evidence>
<dbReference type="GO" id="GO:0000400">
    <property type="term" value="F:four-way junction DNA binding"/>
    <property type="evidence" value="ECO:0007669"/>
    <property type="project" value="UniProtKB-UniRule"/>
</dbReference>
<dbReference type="GO" id="GO:0006281">
    <property type="term" value="P:DNA repair"/>
    <property type="evidence" value="ECO:0007669"/>
    <property type="project" value="UniProtKB-UniRule"/>
</dbReference>
<feature type="region of interest" description="Domain III" evidence="6">
    <location>
        <begin position="160"/>
        <end position="207"/>
    </location>
</feature>
<dbReference type="Gene3D" id="1.10.150.20">
    <property type="entry name" value="5' to 3' exonuclease, C-terminal subdomain"/>
    <property type="match status" value="1"/>
</dbReference>
<dbReference type="Pfam" id="PF14520">
    <property type="entry name" value="HHH_5"/>
    <property type="match status" value="1"/>
</dbReference>